<evidence type="ECO:0000313" key="2">
    <source>
        <dbReference type="Proteomes" id="UP000477722"/>
    </source>
</evidence>
<name>A0A6G4WWG5_9ACTN</name>
<dbReference type="InterPro" id="IPR009351">
    <property type="entry name" value="AlkZ-like"/>
</dbReference>
<dbReference type="EMBL" id="JAAKZZ010000083">
    <property type="protein sequence ID" value="NGO68874.1"/>
    <property type="molecule type" value="Genomic_DNA"/>
</dbReference>
<sequence>MPAPLSHRALGRALLARQLLAARADMTALQAVEHLVGLQAQAPKPPYFGLWTRLAGFDPEELSQLLLDRRVVRMGVMRGTVHLVSDRDAVQLRPLTQVVHERTLRASSHGKALGGTDPHEVAGAARALLKGEPLGVRELESALAERWPGIEPRALGMTARHLLPLVQVPPRGLWGRSGGPVYALAETWLGRPLAVEPCVESAVLRYLGAFGPASVLDAQTWSGLTRLSEVLERLRPQLRVFRDEQGTELFDLPDAPRPEEDLPLPARFVAEYDNLVLAHADRSRLMDESARAALARKNGQVPGTVLLDGRVRGTWKADTSRKAAALTVTPLGPLSDDERAALAQEGARLLAFAAGGPGAHTVGFDDPAHRG</sequence>
<accession>A0A6G4WWG5</accession>
<keyword evidence="1" id="KW-0238">DNA-binding</keyword>
<dbReference type="AlphaFoldDB" id="A0A6G4WWG5"/>
<reference evidence="1 2" key="1">
    <citation type="submission" date="2020-02" db="EMBL/GenBank/DDBJ databases">
        <title>Whole-genome analyses of novel actinobacteria.</title>
        <authorList>
            <person name="Sahin N."/>
            <person name="Tatar D."/>
        </authorList>
    </citation>
    <scope>NUCLEOTIDE SEQUENCE [LARGE SCALE GENOMIC DNA]</scope>
    <source>
        <strain evidence="1 2">SB3404</strain>
    </source>
</reference>
<dbReference type="GO" id="GO:0003677">
    <property type="term" value="F:DNA binding"/>
    <property type="evidence" value="ECO:0007669"/>
    <property type="project" value="UniProtKB-KW"/>
</dbReference>
<organism evidence="1 2">
    <name type="scientific">Streptomyces boncukensis</name>
    <dbReference type="NCBI Taxonomy" id="2711219"/>
    <lineage>
        <taxon>Bacteria</taxon>
        <taxon>Bacillati</taxon>
        <taxon>Actinomycetota</taxon>
        <taxon>Actinomycetes</taxon>
        <taxon>Kitasatosporales</taxon>
        <taxon>Streptomycetaceae</taxon>
        <taxon>Streptomyces</taxon>
    </lineage>
</organism>
<comment type="caution">
    <text evidence="1">The sequence shown here is derived from an EMBL/GenBank/DDBJ whole genome shotgun (WGS) entry which is preliminary data.</text>
</comment>
<dbReference type="Pfam" id="PF06224">
    <property type="entry name" value="AlkZ-like"/>
    <property type="match status" value="1"/>
</dbReference>
<gene>
    <name evidence="1" type="ORF">G5C65_11010</name>
</gene>
<evidence type="ECO:0000313" key="1">
    <source>
        <dbReference type="EMBL" id="NGO68874.1"/>
    </source>
</evidence>
<proteinExistence type="predicted"/>
<dbReference type="PANTHER" id="PTHR38479">
    <property type="entry name" value="LMO0824 PROTEIN"/>
    <property type="match status" value="1"/>
</dbReference>
<keyword evidence="2" id="KW-1185">Reference proteome</keyword>
<protein>
    <submittedName>
        <fullName evidence="1">Winged helix DNA-binding domain-containing protein</fullName>
    </submittedName>
</protein>
<dbReference type="PANTHER" id="PTHR38479:SF2">
    <property type="entry name" value="WINGED HELIX DNA-BINDING DOMAIN-CONTAINING PROTEIN"/>
    <property type="match status" value="1"/>
</dbReference>
<dbReference type="Proteomes" id="UP000477722">
    <property type="component" value="Unassembled WGS sequence"/>
</dbReference>